<name>A0A6U3V4Y4_9STRA</name>
<keyword evidence="3" id="KW-0949">S-adenosyl-L-methionine</keyword>
<evidence type="ECO:0000256" key="2">
    <source>
        <dbReference type="ARBA" id="ARBA00022679"/>
    </source>
</evidence>
<feature type="compositionally biased region" description="Polar residues" evidence="4">
    <location>
        <begin position="1"/>
        <end position="18"/>
    </location>
</feature>
<dbReference type="InterPro" id="IPR029063">
    <property type="entry name" value="SAM-dependent_MTases_sf"/>
</dbReference>
<dbReference type="Gene3D" id="3.40.50.150">
    <property type="entry name" value="Vaccinia Virus protein VP39"/>
    <property type="match status" value="1"/>
</dbReference>
<evidence type="ECO:0000256" key="4">
    <source>
        <dbReference type="SAM" id="MobiDB-lite"/>
    </source>
</evidence>
<dbReference type="InterPro" id="IPR021867">
    <property type="entry name" value="Bmt2/SAMTOR"/>
</dbReference>
<keyword evidence="1" id="KW-0489">Methyltransferase</keyword>
<dbReference type="Pfam" id="PF11968">
    <property type="entry name" value="Bmt2"/>
    <property type="match status" value="2"/>
</dbReference>
<organism evidence="5">
    <name type="scientific">Ditylum brightwellii</name>
    <dbReference type="NCBI Taxonomy" id="49249"/>
    <lineage>
        <taxon>Eukaryota</taxon>
        <taxon>Sar</taxon>
        <taxon>Stramenopiles</taxon>
        <taxon>Ochrophyta</taxon>
        <taxon>Bacillariophyta</taxon>
        <taxon>Mediophyceae</taxon>
        <taxon>Lithodesmiophycidae</taxon>
        <taxon>Lithodesmiales</taxon>
        <taxon>Lithodesmiaceae</taxon>
        <taxon>Ditylum</taxon>
    </lineage>
</organism>
<evidence type="ECO:0000256" key="1">
    <source>
        <dbReference type="ARBA" id="ARBA00022603"/>
    </source>
</evidence>
<dbReference type="PANTHER" id="PTHR21008">
    <property type="entry name" value="S-ADENOSYLMETHIONINE SENSOR UPSTREAM OF MTORC1-RELATED"/>
    <property type="match status" value="1"/>
</dbReference>
<dbReference type="PANTHER" id="PTHR21008:SF1">
    <property type="entry name" value="25S RRNA (ADENINE(2142)-N(1))-METHYLTRANSFERASE"/>
    <property type="match status" value="1"/>
</dbReference>
<gene>
    <name evidence="5" type="ORF">DBRI1063_LOCUS24799</name>
</gene>
<dbReference type="GO" id="GO:0005730">
    <property type="term" value="C:nucleolus"/>
    <property type="evidence" value="ECO:0007669"/>
    <property type="project" value="TreeGrafter"/>
</dbReference>
<dbReference type="GO" id="GO:0016433">
    <property type="term" value="F:rRNA (adenine) methyltransferase activity"/>
    <property type="evidence" value="ECO:0007669"/>
    <property type="project" value="TreeGrafter"/>
</dbReference>
<reference evidence="5" key="1">
    <citation type="submission" date="2021-01" db="EMBL/GenBank/DDBJ databases">
        <authorList>
            <person name="Corre E."/>
            <person name="Pelletier E."/>
            <person name="Niang G."/>
            <person name="Scheremetjew M."/>
            <person name="Finn R."/>
            <person name="Kale V."/>
            <person name="Holt S."/>
            <person name="Cochrane G."/>
            <person name="Meng A."/>
            <person name="Brown T."/>
            <person name="Cohen L."/>
        </authorList>
    </citation>
    <scope>NUCLEOTIDE SEQUENCE</scope>
    <source>
        <strain evidence="5">Pop2</strain>
    </source>
</reference>
<accession>A0A6U3V4Y4</accession>
<proteinExistence type="predicted"/>
<dbReference type="EMBL" id="HBGN01038750">
    <property type="protein sequence ID" value="CAD9357017.1"/>
    <property type="molecule type" value="Transcribed_RNA"/>
</dbReference>
<evidence type="ECO:0000256" key="3">
    <source>
        <dbReference type="ARBA" id="ARBA00022691"/>
    </source>
</evidence>
<keyword evidence="2" id="KW-0808">Transferase</keyword>
<protein>
    <submittedName>
        <fullName evidence="5">Uncharacterized protein</fullName>
    </submittedName>
</protein>
<feature type="region of interest" description="Disordered" evidence="4">
    <location>
        <begin position="1"/>
        <end position="65"/>
    </location>
</feature>
<feature type="compositionally biased region" description="Basic residues" evidence="4">
    <location>
        <begin position="35"/>
        <end position="45"/>
    </location>
</feature>
<sequence length="390" mass="44409">MKRATKSSIDDNQQNSQKGDNDDKSKNISSYENKTKKKQSKKLKKSSTGPLVPPPQSQMKSRKRARIVTTLFHKYTHKYEEALSQNNEKMAEEYLEKINEMGGRKEYQRASEVSTSFHSTSKWVLGVLGRIGWLDGVVIKEKEEENPQKEEGEKKKKKLPRRNVNLLEVGAINTQLLDAAARTKKVKTQDTTDTASLPTAQTENEDGDSIYKDIPVHKLTVRAIDLRSSHPGIETQDFLTLPLQSTRYDVIVCSMVINCVPTPESRGKMLCLLYHQLRPGGLCFLTLPKLCLSQSPHISKEMFQEMLSSSKEGNGVGFEIVETKESPKVAFFVLSRPLNNDDNEEKQRKERNKVNPKFTRLITINRGKKYRNKFAIVLKESEVFGDFLNL</sequence>
<dbReference type="SUPFAM" id="SSF53335">
    <property type="entry name" value="S-adenosyl-L-methionine-dependent methyltransferases"/>
    <property type="match status" value="1"/>
</dbReference>
<feature type="region of interest" description="Disordered" evidence="4">
    <location>
        <begin position="185"/>
        <end position="208"/>
    </location>
</feature>
<evidence type="ECO:0000313" key="5">
    <source>
        <dbReference type="EMBL" id="CAD9357017.1"/>
    </source>
</evidence>
<dbReference type="AlphaFoldDB" id="A0A6U3V4Y4"/>